<dbReference type="PANTHER" id="PTHR38109:SF1">
    <property type="entry name" value="PROTEIN YCGL"/>
    <property type="match status" value="1"/>
</dbReference>
<protein>
    <recommendedName>
        <fullName evidence="1">YcgL domain-containing protein SAMN03080615_03592</fullName>
    </recommendedName>
</protein>
<organism evidence="3 4">
    <name type="scientific">Amphritea atlantica</name>
    <dbReference type="NCBI Taxonomy" id="355243"/>
    <lineage>
        <taxon>Bacteria</taxon>
        <taxon>Pseudomonadati</taxon>
        <taxon>Pseudomonadota</taxon>
        <taxon>Gammaproteobacteria</taxon>
        <taxon>Oceanospirillales</taxon>
        <taxon>Oceanospirillaceae</taxon>
        <taxon>Amphritea</taxon>
    </lineage>
</organism>
<dbReference type="AlphaFoldDB" id="A0A1H9KQL5"/>
<sequence>MKKICSVFRSSKKDEMYLYVDKMEKMTRVPDPLKEMFGAPVHVFDMLLTPEKELSRVDAAKVLEDIREKGYFLQMPPPKDDYLLDLYQDRPETGVR</sequence>
<gene>
    <name evidence="3" type="ORF">SAMN03080615_03592</name>
</gene>
<evidence type="ECO:0000313" key="3">
    <source>
        <dbReference type="EMBL" id="SER01217.1"/>
    </source>
</evidence>
<dbReference type="PROSITE" id="PS51648">
    <property type="entry name" value="YCGL"/>
    <property type="match status" value="1"/>
</dbReference>
<dbReference type="InterPro" id="IPR038068">
    <property type="entry name" value="YcgL-like_sf"/>
</dbReference>
<evidence type="ECO:0000259" key="2">
    <source>
        <dbReference type="PROSITE" id="PS51648"/>
    </source>
</evidence>
<dbReference type="OrthoDB" id="7062382at2"/>
<keyword evidence="4" id="KW-1185">Reference proteome</keyword>
<dbReference type="Pfam" id="PF05166">
    <property type="entry name" value="YcgL"/>
    <property type="match status" value="1"/>
</dbReference>
<dbReference type="Proteomes" id="UP000198749">
    <property type="component" value="Unassembled WGS sequence"/>
</dbReference>
<dbReference type="Gene3D" id="3.10.510.20">
    <property type="entry name" value="YcgL domain"/>
    <property type="match status" value="1"/>
</dbReference>
<evidence type="ECO:0000256" key="1">
    <source>
        <dbReference type="HAMAP-Rule" id="MF_01866"/>
    </source>
</evidence>
<feature type="domain" description="YcgL" evidence="2">
    <location>
        <begin position="3"/>
        <end position="87"/>
    </location>
</feature>
<dbReference type="PANTHER" id="PTHR38109">
    <property type="entry name" value="PROTEIN YCGL"/>
    <property type="match status" value="1"/>
</dbReference>
<dbReference type="STRING" id="355243.SAMN03080615_03592"/>
<accession>A0A1H9KQL5</accession>
<dbReference type="EMBL" id="FOGB01000014">
    <property type="protein sequence ID" value="SER01217.1"/>
    <property type="molecule type" value="Genomic_DNA"/>
</dbReference>
<dbReference type="HAMAP" id="MF_01866">
    <property type="entry name" value="UPF0745"/>
    <property type="match status" value="1"/>
</dbReference>
<dbReference type="InterPro" id="IPR027354">
    <property type="entry name" value="YcgL_dom"/>
</dbReference>
<proteinExistence type="inferred from homology"/>
<reference evidence="4" key="1">
    <citation type="submission" date="2016-10" db="EMBL/GenBank/DDBJ databases">
        <authorList>
            <person name="Varghese N."/>
            <person name="Submissions S."/>
        </authorList>
    </citation>
    <scope>NUCLEOTIDE SEQUENCE [LARGE SCALE GENOMIC DNA]</scope>
    <source>
        <strain evidence="4">DSM 18887</strain>
    </source>
</reference>
<dbReference type="RefSeq" id="WP_091360941.1">
    <property type="nucleotide sequence ID" value="NZ_AP025284.1"/>
</dbReference>
<dbReference type="SUPFAM" id="SSF160191">
    <property type="entry name" value="YcgL-like"/>
    <property type="match status" value="1"/>
</dbReference>
<evidence type="ECO:0000313" key="4">
    <source>
        <dbReference type="Proteomes" id="UP000198749"/>
    </source>
</evidence>
<name>A0A1H9KQL5_9GAMM</name>